<sequence length="463" mass="52471">MTSEECTIEVHVRRTCEFISIKVIPMVTTFGDIIKIICEKINEPEPSHYYIAMNNELEMENHLIVQPHLMNQKFEMIMRTKWLLEIIAEQQMGRQYVKSPSVPVVTNHEIPQETITTTDNSIPASVPIVTTHEIPQETTTTTTDDSIPTSVPAVTTHGISQETTTRTDVSVQTSIISEHNDSTLENVDEQKKVILGDVVRSTIRRIPRQDVQKYLHKALDKSFDILLMGSPRVGKSTLINAILKKSIAETSAGRNACTSTMTYYEYKESYTSSTDDKSTITSKCSIRIWDAPGIENWTQLDIAKHLQSLVKEKNPICLIYCASPGSAFEVEHVKTVIEQCRQLDVFIALVVTNMYASDEADYILDTFRTLLTDHSIQTRNIDDVYYYGTVGLCAAVNSVEYVSHGKTMEPAGIDELMIGIMNSLSEEKLLQWCFALMDNGPFWIRAQSRIWKALNSMKRWFGY</sequence>
<evidence type="ECO:0000313" key="3">
    <source>
        <dbReference type="Proteomes" id="UP000663832"/>
    </source>
</evidence>
<organism evidence="2 3">
    <name type="scientific">Adineta steineri</name>
    <dbReference type="NCBI Taxonomy" id="433720"/>
    <lineage>
        <taxon>Eukaryota</taxon>
        <taxon>Metazoa</taxon>
        <taxon>Spiralia</taxon>
        <taxon>Gnathifera</taxon>
        <taxon>Rotifera</taxon>
        <taxon>Eurotatoria</taxon>
        <taxon>Bdelloidea</taxon>
        <taxon>Adinetida</taxon>
        <taxon>Adinetidae</taxon>
        <taxon>Adineta</taxon>
    </lineage>
</organism>
<dbReference type="AlphaFoldDB" id="A0A814Y6E1"/>
<feature type="domain" description="G" evidence="1">
    <location>
        <begin position="225"/>
        <end position="319"/>
    </location>
</feature>
<dbReference type="InterPro" id="IPR006073">
    <property type="entry name" value="GTP-bd"/>
</dbReference>
<accession>A0A814Y6E1</accession>
<dbReference type="EMBL" id="CAJNOM010000205">
    <property type="protein sequence ID" value="CAF1225268.1"/>
    <property type="molecule type" value="Genomic_DNA"/>
</dbReference>
<name>A0A814Y6E1_9BILA</name>
<proteinExistence type="predicted"/>
<dbReference type="InterPro" id="IPR027417">
    <property type="entry name" value="P-loop_NTPase"/>
</dbReference>
<dbReference type="Proteomes" id="UP000663832">
    <property type="component" value="Unassembled WGS sequence"/>
</dbReference>
<dbReference type="Gene3D" id="3.40.50.300">
    <property type="entry name" value="P-loop containing nucleotide triphosphate hydrolases"/>
    <property type="match status" value="1"/>
</dbReference>
<evidence type="ECO:0000259" key="1">
    <source>
        <dbReference type="Pfam" id="PF01926"/>
    </source>
</evidence>
<dbReference type="GO" id="GO:0005525">
    <property type="term" value="F:GTP binding"/>
    <property type="evidence" value="ECO:0007669"/>
    <property type="project" value="InterPro"/>
</dbReference>
<protein>
    <recommendedName>
        <fullName evidence="1">G domain-containing protein</fullName>
    </recommendedName>
</protein>
<comment type="caution">
    <text evidence="2">The sequence shown here is derived from an EMBL/GenBank/DDBJ whole genome shotgun (WGS) entry which is preliminary data.</text>
</comment>
<keyword evidence="3" id="KW-1185">Reference proteome</keyword>
<gene>
    <name evidence="2" type="ORF">QVE165_LOCUS27128</name>
</gene>
<reference evidence="2" key="1">
    <citation type="submission" date="2021-02" db="EMBL/GenBank/DDBJ databases">
        <authorList>
            <person name="Nowell W R."/>
        </authorList>
    </citation>
    <scope>NUCLEOTIDE SEQUENCE</scope>
</reference>
<dbReference type="OrthoDB" id="10046737at2759"/>
<dbReference type="Pfam" id="PF01926">
    <property type="entry name" value="MMR_HSR1"/>
    <property type="match status" value="1"/>
</dbReference>
<evidence type="ECO:0000313" key="2">
    <source>
        <dbReference type="EMBL" id="CAF1225268.1"/>
    </source>
</evidence>
<dbReference type="CDD" id="cd00882">
    <property type="entry name" value="Ras_like_GTPase"/>
    <property type="match status" value="1"/>
</dbReference>
<dbReference type="SUPFAM" id="SSF52540">
    <property type="entry name" value="P-loop containing nucleoside triphosphate hydrolases"/>
    <property type="match status" value="1"/>
</dbReference>